<dbReference type="OrthoDB" id="9812676at2"/>
<proteinExistence type="predicted"/>
<reference evidence="4 5" key="1">
    <citation type="submission" date="2018-03" db="EMBL/GenBank/DDBJ databases">
        <title>Genomic Encyclopedia of Archaeal and Bacterial Type Strains, Phase II (KMG-II): from individual species to whole genera.</title>
        <authorList>
            <person name="Goeker M."/>
        </authorList>
    </citation>
    <scope>NUCLEOTIDE SEQUENCE [LARGE SCALE GENOMIC DNA]</scope>
    <source>
        <strain evidence="4 5">DSM 27267</strain>
    </source>
</reference>
<dbReference type="Proteomes" id="UP000240621">
    <property type="component" value="Unassembled WGS sequence"/>
</dbReference>
<reference evidence="3 6" key="2">
    <citation type="submission" date="2019-10" db="EMBL/GenBank/DDBJ databases">
        <title>Prolixibacter strains distinguished by the presence of nitrate reductase genes were adept at nitrate-dependent anaerobic corrosion of metallic iron and carbon steel.</title>
        <authorList>
            <person name="Iino T."/>
            <person name="Shono N."/>
            <person name="Ito K."/>
            <person name="Nakamura R."/>
            <person name="Sueoka K."/>
            <person name="Harayama S."/>
            <person name="Ohkuma M."/>
        </authorList>
    </citation>
    <scope>NUCLEOTIDE SEQUENCE [LARGE SCALE GENOMIC DNA]</scope>
    <source>
        <strain evidence="3 6">MIC1-1</strain>
    </source>
</reference>
<evidence type="ECO:0000313" key="5">
    <source>
        <dbReference type="Proteomes" id="UP000240621"/>
    </source>
</evidence>
<dbReference type="CDD" id="cd06850">
    <property type="entry name" value="biotinyl_domain"/>
    <property type="match status" value="1"/>
</dbReference>
<evidence type="ECO:0000313" key="4">
    <source>
        <dbReference type="EMBL" id="PSK85539.1"/>
    </source>
</evidence>
<dbReference type="InterPro" id="IPR050709">
    <property type="entry name" value="Biotin_Carboxyl_Carrier/Decarb"/>
</dbReference>
<dbReference type="Pfam" id="PF00364">
    <property type="entry name" value="Biotin_lipoyl"/>
    <property type="match status" value="1"/>
</dbReference>
<name>A0A2P8CKP6_9BACT</name>
<dbReference type="SUPFAM" id="SSF51230">
    <property type="entry name" value="Single hybrid motif"/>
    <property type="match status" value="1"/>
</dbReference>
<keyword evidence="6" id="KW-1185">Reference proteome</keyword>
<evidence type="ECO:0000313" key="3">
    <source>
        <dbReference type="EMBL" id="GET20159.1"/>
    </source>
</evidence>
<keyword evidence="1" id="KW-0092">Biotin</keyword>
<dbReference type="Gene3D" id="2.40.50.100">
    <property type="match status" value="1"/>
</dbReference>
<dbReference type="Proteomes" id="UP000396862">
    <property type="component" value="Unassembled WGS sequence"/>
</dbReference>
<dbReference type="FunFam" id="2.40.50.100:FF:000003">
    <property type="entry name" value="Acetyl-CoA carboxylase biotin carboxyl carrier protein"/>
    <property type="match status" value="1"/>
</dbReference>
<evidence type="ECO:0000256" key="1">
    <source>
        <dbReference type="ARBA" id="ARBA00023267"/>
    </source>
</evidence>
<evidence type="ECO:0000313" key="6">
    <source>
        <dbReference type="Proteomes" id="UP000396862"/>
    </source>
</evidence>
<dbReference type="EMBL" id="PYGC01000001">
    <property type="protein sequence ID" value="PSK85539.1"/>
    <property type="molecule type" value="Genomic_DNA"/>
</dbReference>
<evidence type="ECO:0000259" key="2">
    <source>
        <dbReference type="PROSITE" id="PS50968"/>
    </source>
</evidence>
<dbReference type="EMBL" id="BLAU01000001">
    <property type="protein sequence ID" value="GET20159.1"/>
    <property type="molecule type" value="Genomic_DNA"/>
</dbReference>
<comment type="caution">
    <text evidence="4">The sequence shown here is derived from an EMBL/GenBank/DDBJ whole genome shotgun (WGS) entry which is preliminary data.</text>
</comment>
<dbReference type="PANTHER" id="PTHR45266:SF3">
    <property type="entry name" value="OXALOACETATE DECARBOXYLASE ALPHA CHAIN"/>
    <property type="match status" value="1"/>
</dbReference>
<dbReference type="AlphaFoldDB" id="A0A2P8CKP6"/>
<dbReference type="RefSeq" id="WP_106540570.1">
    <property type="nucleotide sequence ID" value="NZ_BLAU01000001.1"/>
</dbReference>
<protein>
    <submittedName>
        <fullName evidence="3 4">Biotin carboxyl carrier protein</fullName>
    </submittedName>
</protein>
<organism evidence="4 5">
    <name type="scientific">Prolixibacter denitrificans</name>
    <dbReference type="NCBI Taxonomy" id="1541063"/>
    <lineage>
        <taxon>Bacteria</taxon>
        <taxon>Pseudomonadati</taxon>
        <taxon>Bacteroidota</taxon>
        <taxon>Bacteroidia</taxon>
        <taxon>Marinilabiliales</taxon>
        <taxon>Prolixibacteraceae</taxon>
        <taxon>Prolixibacter</taxon>
    </lineage>
</organism>
<dbReference type="PANTHER" id="PTHR45266">
    <property type="entry name" value="OXALOACETATE DECARBOXYLASE ALPHA CHAIN"/>
    <property type="match status" value="1"/>
</dbReference>
<dbReference type="PROSITE" id="PS50968">
    <property type="entry name" value="BIOTINYL_LIPOYL"/>
    <property type="match status" value="1"/>
</dbReference>
<gene>
    <name evidence="4" type="ORF">CLV93_101502</name>
    <name evidence="3" type="ORF">JCM18694_04050</name>
</gene>
<dbReference type="InterPro" id="IPR011053">
    <property type="entry name" value="Single_hybrid_motif"/>
</dbReference>
<dbReference type="InterPro" id="IPR000089">
    <property type="entry name" value="Biotin_lipoyl"/>
</dbReference>
<sequence>MQNEVRINSRTANVELLGKEGSKYRALIDGREYEFDVVRVEPGIYSVLHNGKSTNMEMIEVGKANHYSVKTLTNQYEVEVIDALTRYRNNTKGDLASAGNVITTPMPGKVVRIPVKEGEEVEAGQTVITISAMKMESEYKSAFHGTVKKILVNEGDTIEGHQPLIELESLED</sequence>
<feature type="domain" description="Lipoyl-binding" evidence="2">
    <location>
        <begin position="92"/>
        <end position="168"/>
    </location>
</feature>
<accession>A0A2P8CKP6</accession>